<accession>A0A9P4MFJ0</accession>
<dbReference type="Pfam" id="PF01734">
    <property type="entry name" value="Patatin"/>
    <property type="match status" value="1"/>
</dbReference>
<evidence type="ECO:0000256" key="4">
    <source>
        <dbReference type="PROSITE-ProRule" id="PRU01161"/>
    </source>
</evidence>
<evidence type="ECO:0000256" key="1">
    <source>
        <dbReference type="ARBA" id="ARBA00022801"/>
    </source>
</evidence>
<dbReference type="AlphaFoldDB" id="A0A9P4MFJ0"/>
<dbReference type="GO" id="GO:0046486">
    <property type="term" value="P:glycerolipid metabolic process"/>
    <property type="evidence" value="ECO:0007669"/>
    <property type="project" value="UniProtKB-ARBA"/>
</dbReference>
<feature type="compositionally biased region" description="Basic residues" evidence="5">
    <location>
        <begin position="1"/>
        <end position="10"/>
    </location>
</feature>
<evidence type="ECO:0000256" key="3">
    <source>
        <dbReference type="ARBA" id="ARBA00023098"/>
    </source>
</evidence>
<organism evidence="7 8">
    <name type="scientific">Myriangium duriaei CBS 260.36</name>
    <dbReference type="NCBI Taxonomy" id="1168546"/>
    <lineage>
        <taxon>Eukaryota</taxon>
        <taxon>Fungi</taxon>
        <taxon>Dikarya</taxon>
        <taxon>Ascomycota</taxon>
        <taxon>Pezizomycotina</taxon>
        <taxon>Dothideomycetes</taxon>
        <taxon>Dothideomycetidae</taxon>
        <taxon>Myriangiales</taxon>
        <taxon>Myriangiaceae</taxon>
        <taxon>Myriangium</taxon>
    </lineage>
</organism>
<evidence type="ECO:0000256" key="5">
    <source>
        <dbReference type="SAM" id="MobiDB-lite"/>
    </source>
</evidence>
<evidence type="ECO:0000256" key="2">
    <source>
        <dbReference type="ARBA" id="ARBA00022963"/>
    </source>
</evidence>
<dbReference type="PANTHER" id="PTHR24185:SF1">
    <property type="entry name" value="CALCIUM-INDEPENDENT PHOSPHOLIPASE A2-GAMMA"/>
    <property type="match status" value="1"/>
</dbReference>
<gene>
    <name evidence="7" type="ORF">K461DRAFT_286368</name>
</gene>
<dbReference type="GO" id="GO:0016042">
    <property type="term" value="P:lipid catabolic process"/>
    <property type="evidence" value="ECO:0007669"/>
    <property type="project" value="UniProtKB-KW"/>
</dbReference>
<evidence type="ECO:0000313" key="7">
    <source>
        <dbReference type="EMBL" id="KAF2152445.1"/>
    </source>
</evidence>
<keyword evidence="8" id="KW-1185">Reference proteome</keyword>
<dbReference type="PROSITE" id="PS51635">
    <property type="entry name" value="PNPLA"/>
    <property type="match status" value="1"/>
</dbReference>
<keyword evidence="3" id="KW-0443">Lipid metabolism</keyword>
<dbReference type="SUPFAM" id="SSF52151">
    <property type="entry name" value="FabD/lysophospholipase-like"/>
    <property type="match status" value="1"/>
</dbReference>
<proteinExistence type="predicted"/>
<dbReference type="GO" id="GO:0047499">
    <property type="term" value="F:calcium-independent phospholipase A2 activity"/>
    <property type="evidence" value="ECO:0007669"/>
    <property type="project" value="TreeGrafter"/>
</dbReference>
<dbReference type="Proteomes" id="UP000799439">
    <property type="component" value="Unassembled WGS sequence"/>
</dbReference>
<dbReference type="Gene3D" id="3.40.1090.10">
    <property type="entry name" value="Cytosolic phospholipase A2 catalytic domain"/>
    <property type="match status" value="1"/>
</dbReference>
<feature type="region of interest" description="Disordered" evidence="5">
    <location>
        <begin position="1"/>
        <end position="22"/>
    </location>
</feature>
<dbReference type="InterPro" id="IPR016035">
    <property type="entry name" value="Acyl_Trfase/lysoPLipase"/>
</dbReference>
<keyword evidence="1" id="KW-0378">Hydrolase</keyword>
<dbReference type="GO" id="GO:0016020">
    <property type="term" value="C:membrane"/>
    <property type="evidence" value="ECO:0007669"/>
    <property type="project" value="TreeGrafter"/>
</dbReference>
<evidence type="ECO:0000313" key="8">
    <source>
        <dbReference type="Proteomes" id="UP000799439"/>
    </source>
</evidence>
<reference evidence="7" key="1">
    <citation type="journal article" date="2020" name="Stud. Mycol.">
        <title>101 Dothideomycetes genomes: a test case for predicting lifestyles and emergence of pathogens.</title>
        <authorList>
            <person name="Haridas S."/>
            <person name="Albert R."/>
            <person name="Binder M."/>
            <person name="Bloem J."/>
            <person name="Labutti K."/>
            <person name="Salamov A."/>
            <person name="Andreopoulos B."/>
            <person name="Baker S."/>
            <person name="Barry K."/>
            <person name="Bills G."/>
            <person name="Bluhm B."/>
            <person name="Cannon C."/>
            <person name="Castanera R."/>
            <person name="Culley D."/>
            <person name="Daum C."/>
            <person name="Ezra D."/>
            <person name="Gonzalez J."/>
            <person name="Henrissat B."/>
            <person name="Kuo A."/>
            <person name="Liang C."/>
            <person name="Lipzen A."/>
            <person name="Lutzoni F."/>
            <person name="Magnuson J."/>
            <person name="Mondo S."/>
            <person name="Nolan M."/>
            <person name="Ohm R."/>
            <person name="Pangilinan J."/>
            <person name="Park H.-J."/>
            <person name="Ramirez L."/>
            <person name="Alfaro M."/>
            <person name="Sun H."/>
            <person name="Tritt A."/>
            <person name="Yoshinaga Y."/>
            <person name="Zwiers L.-H."/>
            <person name="Turgeon B."/>
            <person name="Goodwin S."/>
            <person name="Spatafora J."/>
            <person name="Crous P."/>
            <person name="Grigoriev I."/>
        </authorList>
    </citation>
    <scope>NUCLEOTIDE SEQUENCE</scope>
    <source>
        <strain evidence="7">CBS 260.36</strain>
    </source>
</reference>
<keyword evidence="2" id="KW-0442">Lipid degradation</keyword>
<dbReference type="PANTHER" id="PTHR24185">
    <property type="entry name" value="CALCIUM-INDEPENDENT PHOSPHOLIPASE A2-GAMMA"/>
    <property type="match status" value="1"/>
</dbReference>
<feature type="short sequence motif" description="GXGXXG" evidence="4">
    <location>
        <begin position="34"/>
        <end position="39"/>
    </location>
</feature>
<feature type="domain" description="PNPLA" evidence="6">
    <location>
        <begin position="30"/>
        <end position="233"/>
    </location>
</feature>
<dbReference type="InterPro" id="IPR002641">
    <property type="entry name" value="PNPLA_dom"/>
</dbReference>
<comment type="caution">
    <text evidence="7">The sequence shown here is derived from an EMBL/GenBank/DDBJ whole genome shotgun (WGS) entry which is preliminary data.</text>
</comment>
<name>A0A9P4MFJ0_9PEZI</name>
<comment type="caution">
    <text evidence="4">Lacks conserved residue(s) required for the propagation of feature annotation.</text>
</comment>
<dbReference type="EMBL" id="ML996086">
    <property type="protein sequence ID" value="KAF2152445.1"/>
    <property type="molecule type" value="Genomic_DNA"/>
</dbReference>
<dbReference type="OrthoDB" id="1658288at2759"/>
<sequence length="368" mass="41013">MTSQFKKLKSGKTQTTGGCGSSNKRGKCILSIDGGGVRGLSALMTLKSIMDRLNRRLKASGTYTVKPCEVFDLIGGTNTGGLIAIMLGRLQMTVDECIQAYGKLSESVFRKPLHDNYVDLDGRIQAKFDSRRLGKEIAEIITSHGVPEDALFASDSEDRRCRTFVCAMDKDTSCMVRLRDYYLSDELSMVEPTIKEAALATFAATRFFEPVQIARRMFTDATLGANNPVDQVEGEANNIWRHEGKDLKALVKCFISIGTGNPGLQPVEDVYSSFLGGTLNAISSETEKTEKLFVERWAGHLEGKRYFRFNVEQGLQNVGIAEYKGIGLIEAATENYLVHQKQKLCVRDCIKNLEEKEMHYIDEHKLYA</sequence>
<protein>
    <submittedName>
        <fullName evidence="7">Phospholipase, patatin family protein</fullName>
    </submittedName>
</protein>
<dbReference type="CDD" id="cd07216">
    <property type="entry name" value="Pat17_PNPLA8_PNPLA9_like3"/>
    <property type="match status" value="1"/>
</dbReference>
<evidence type="ECO:0000259" key="6">
    <source>
        <dbReference type="PROSITE" id="PS51635"/>
    </source>
</evidence>
<dbReference type="GO" id="GO:0019369">
    <property type="term" value="P:arachidonate metabolic process"/>
    <property type="evidence" value="ECO:0007669"/>
    <property type="project" value="TreeGrafter"/>
</dbReference>